<keyword evidence="4" id="KW-1185">Reference proteome</keyword>
<organism evidence="3 4">
    <name type="scientific">Jaapia argillacea MUCL 33604</name>
    <dbReference type="NCBI Taxonomy" id="933084"/>
    <lineage>
        <taxon>Eukaryota</taxon>
        <taxon>Fungi</taxon>
        <taxon>Dikarya</taxon>
        <taxon>Basidiomycota</taxon>
        <taxon>Agaricomycotina</taxon>
        <taxon>Agaricomycetes</taxon>
        <taxon>Agaricomycetidae</taxon>
        <taxon>Jaapiales</taxon>
        <taxon>Jaapiaceae</taxon>
        <taxon>Jaapia</taxon>
    </lineage>
</organism>
<feature type="compositionally biased region" description="Acidic residues" evidence="2">
    <location>
        <begin position="810"/>
        <end position="826"/>
    </location>
</feature>
<feature type="compositionally biased region" description="Basic and acidic residues" evidence="2">
    <location>
        <begin position="277"/>
        <end position="291"/>
    </location>
</feature>
<reference evidence="4" key="1">
    <citation type="journal article" date="2014" name="Proc. Natl. Acad. Sci. U.S.A.">
        <title>Extensive sampling of basidiomycete genomes demonstrates inadequacy of the white-rot/brown-rot paradigm for wood decay fungi.</title>
        <authorList>
            <person name="Riley R."/>
            <person name="Salamov A.A."/>
            <person name="Brown D.W."/>
            <person name="Nagy L.G."/>
            <person name="Floudas D."/>
            <person name="Held B.W."/>
            <person name="Levasseur A."/>
            <person name="Lombard V."/>
            <person name="Morin E."/>
            <person name="Otillar R."/>
            <person name="Lindquist E.A."/>
            <person name="Sun H."/>
            <person name="LaButti K.M."/>
            <person name="Schmutz J."/>
            <person name="Jabbour D."/>
            <person name="Luo H."/>
            <person name="Baker S.E."/>
            <person name="Pisabarro A.G."/>
            <person name="Walton J.D."/>
            <person name="Blanchette R.A."/>
            <person name="Henrissat B."/>
            <person name="Martin F."/>
            <person name="Cullen D."/>
            <person name="Hibbett D.S."/>
            <person name="Grigoriev I.V."/>
        </authorList>
    </citation>
    <scope>NUCLEOTIDE SEQUENCE [LARGE SCALE GENOMIC DNA]</scope>
    <source>
        <strain evidence="4">MUCL 33604</strain>
    </source>
</reference>
<evidence type="ECO:0000313" key="4">
    <source>
        <dbReference type="Proteomes" id="UP000027265"/>
    </source>
</evidence>
<name>A0A067PXH6_9AGAM</name>
<evidence type="ECO:0000313" key="3">
    <source>
        <dbReference type="EMBL" id="KDQ55957.1"/>
    </source>
</evidence>
<accession>A0A067PXH6</accession>
<feature type="region of interest" description="Disordered" evidence="2">
    <location>
        <begin position="621"/>
        <end position="640"/>
    </location>
</feature>
<feature type="compositionally biased region" description="Polar residues" evidence="2">
    <location>
        <begin position="260"/>
        <end position="276"/>
    </location>
</feature>
<keyword evidence="1" id="KW-0175">Coiled coil</keyword>
<feature type="compositionally biased region" description="Low complexity" evidence="2">
    <location>
        <begin position="349"/>
        <end position="378"/>
    </location>
</feature>
<feature type="compositionally biased region" description="Basic and acidic residues" evidence="2">
    <location>
        <begin position="798"/>
        <end position="809"/>
    </location>
</feature>
<feature type="compositionally biased region" description="Low complexity" evidence="2">
    <location>
        <begin position="706"/>
        <end position="717"/>
    </location>
</feature>
<dbReference type="GO" id="GO:0051087">
    <property type="term" value="F:protein-folding chaperone binding"/>
    <property type="evidence" value="ECO:0007669"/>
    <property type="project" value="InterPro"/>
</dbReference>
<dbReference type="AlphaFoldDB" id="A0A067PXH6"/>
<protein>
    <submittedName>
        <fullName evidence="3">Uncharacterized protein</fullName>
    </submittedName>
</protein>
<dbReference type="InParanoid" id="A0A067PXH6"/>
<feature type="compositionally biased region" description="Basic residues" evidence="2">
    <location>
        <begin position="19"/>
        <end position="33"/>
    </location>
</feature>
<feature type="compositionally biased region" description="Polar residues" evidence="2">
    <location>
        <begin position="425"/>
        <end position="442"/>
    </location>
</feature>
<dbReference type="Gene3D" id="1.20.58.120">
    <property type="entry name" value="BAG domain"/>
    <property type="match status" value="1"/>
</dbReference>
<evidence type="ECO:0000256" key="1">
    <source>
        <dbReference type="SAM" id="Coils"/>
    </source>
</evidence>
<dbReference type="OrthoDB" id="333905at2759"/>
<gene>
    <name evidence="3" type="ORF">JAAARDRAFT_36748</name>
</gene>
<evidence type="ECO:0000256" key="2">
    <source>
        <dbReference type="SAM" id="MobiDB-lite"/>
    </source>
</evidence>
<feature type="compositionally biased region" description="Basic and acidic residues" evidence="2">
    <location>
        <begin position="682"/>
        <end position="696"/>
    </location>
</feature>
<dbReference type="STRING" id="933084.A0A067PXH6"/>
<feature type="region of interest" description="Disordered" evidence="2">
    <location>
        <begin position="406"/>
        <end position="444"/>
    </location>
</feature>
<feature type="compositionally biased region" description="Polar residues" evidence="2">
    <location>
        <begin position="226"/>
        <end position="237"/>
    </location>
</feature>
<dbReference type="Proteomes" id="UP000027265">
    <property type="component" value="Unassembled WGS sequence"/>
</dbReference>
<feature type="region of interest" description="Disordered" evidence="2">
    <location>
        <begin position="682"/>
        <end position="734"/>
    </location>
</feature>
<dbReference type="HOGENOM" id="CLU_342904_0_0_1"/>
<feature type="region of interest" description="Disordered" evidence="2">
    <location>
        <begin position="784"/>
        <end position="826"/>
    </location>
</feature>
<feature type="region of interest" description="Disordered" evidence="2">
    <location>
        <begin position="187"/>
        <end position="382"/>
    </location>
</feature>
<dbReference type="EMBL" id="KL197723">
    <property type="protein sequence ID" value="KDQ55957.1"/>
    <property type="molecule type" value="Genomic_DNA"/>
</dbReference>
<feature type="region of interest" description="Disordered" evidence="2">
    <location>
        <begin position="13"/>
        <end position="34"/>
    </location>
</feature>
<feature type="coiled-coil region" evidence="1">
    <location>
        <begin position="66"/>
        <end position="119"/>
    </location>
</feature>
<dbReference type="InterPro" id="IPR036533">
    <property type="entry name" value="BAG_dom_sf"/>
</dbReference>
<sequence>MLAFVAQPSWHSQATPGHYSHRHHHHHSHHPHYRYGYQPARVDSYFSALAEASAADEYYQRVLVREAALRREREQLQYQIEVIRRQMAFEAMRKERERMIMAARQRQELANQIRQTEQEDFFGLFGVPQYDRSRDLVRLPPDFVRFHPSYQLPPSQVASGRFGHGRPAHHVGFHSCHGRVAPGLEPLVLPGGERSSRPNCTPRTRGVEYSETNPFEFFSSLFDPSRPSQETPQTTPAESAPRNDSRQEPHPFELFLSSLFDPTTRSSPGTPQPQSVDDTKVDAKGKGKEPESDLLQDVDPRILRHRLSERRRRESEPEVQAALDGLLAKLSGTGESPSAPSGDKKVRFADPSTPYSTSAAPSTTVQQPVAEASASKTASAERADETITFEDLFSNLLGAFFAGGADAERTSVPTSDTSKAPAEEGSTSESRTPPTSGRSTAASKILSHRARRLISSIQHDLELIQSSFTFPNHLDFVTSSTPSSPSSSTSQLSYSPSNASIHSYIHSLNELLTRLDGVESYGDEGVRRERRGVVKMVESAIESVEGLVREMGEREVRDAKEAEEERGRGMVFSVPIQDGSVDAQVLGSATPEVVGDISTTPVPEQAAERQEVRSEEVLVTTTASSIESHALEDEEQVSSVPVTAEVGEMSSTEEEIVVEPTPVVEDSPSAQIPEEVIVAADEHSRLDSDSESLIDRTDEETPFTAEVVTSDTESSVVHPEDIESPDSATAGEDSVDDIQTIWLQESVILPPLVTDTVEESPNAAPVNLESGDQEKVVEDLGDAFLLPTATPPPRRHRPAFEEDRDRDEVVVVEEEKEGSDWSEVEA</sequence>
<dbReference type="SUPFAM" id="SSF63491">
    <property type="entry name" value="BAG domain"/>
    <property type="match status" value="1"/>
</dbReference>
<proteinExistence type="predicted"/>
<feature type="compositionally biased region" description="Basic and acidic residues" evidence="2">
    <location>
        <begin position="241"/>
        <end position="251"/>
    </location>
</feature>
<feature type="region of interest" description="Disordered" evidence="2">
    <location>
        <begin position="646"/>
        <end position="670"/>
    </location>
</feature>